<dbReference type="InterPro" id="IPR050866">
    <property type="entry name" value="CNG_cation_channel"/>
</dbReference>
<reference evidence="4 5" key="1">
    <citation type="journal article" date="2015" name="Genome Biol. Evol.">
        <title>Phylogenomic analyses indicate that early fungi evolved digesting cell walls of algal ancestors of land plants.</title>
        <authorList>
            <person name="Chang Y."/>
            <person name="Wang S."/>
            <person name="Sekimoto S."/>
            <person name="Aerts A.L."/>
            <person name="Choi C."/>
            <person name="Clum A."/>
            <person name="LaButti K.M."/>
            <person name="Lindquist E.A."/>
            <person name="Yee Ngan C."/>
            <person name="Ohm R.A."/>
            <person name="Salamov A.A."/>
            <person name="Grigoriev I.V."/>
            <person name="Spatafora J.W."/>
            <person name="Berbee M.L."/>
        </authorList>
    </citation>
    <scope>NUCLEOTIDE SEQUENCE [LARGE SCALE GENOMIC DNA]</scope>
    <source>
        <strain evidence="4 5">JEL478</strain>
    </source>
</reference>
<dbReference type="PANTHER" id="PTHR45638:SF11">
    <property type="entry name" value="CYCLIC NUCLEOTIDE-GATED CATION CHANNEL SUBUNIT A"/>
    <property type="match status" value="1"/>
</dbReference>
<feature type="transmembrane region" description="Helical" evidence="2">
    <location>
        <begin position="159"/>
        <end position="177"/>
    </location>
</feature>
<feature type="transmembrane region" description="Helical" evidence="2">
    <location>
        <begin position="77"/>
        <end position="98"/>
    </location>
</feature>
<dbReference type="InterPro" id="IPR014710">
    <property type="entry name" value="RmlC-like_jellyroll"/>
</dbReference>
<keyword evidence="1" id="KW-1071">Ligand-gated ion channel</keyword>
<name>A0A139AJY3_GONPJ</name>
<dbReference type="CDD" id="cd00038">
    <property type="entry name" value="CAP_ED"/>
    <property type="match status" value="1"/>
</dbReference>
<evidence type="ECO:0000256" key="2">
    <source>
        <dbReference type="SAM" id="Phobius"/>
    </source>
</evidence>
<keyword evidence="2" id="KW-0812">Transmembrane</keyword>
<keyword evidence="2" id="KW-1133">Transmembrane helix</keyword>
<dbReference type="Proteomes" id="UP000070544">
    <property type="component" value="Unassembled WGS sequence"/>
</dbReference>
<dbReference type="Pfam" id="PF00027">
    <property type="entry name" value="cNMP_binding"/>
    <property type="match status" value="1"/>
</dbReference>
<dbReference type="EMBL" id="KQ965750">
    <property type="protein sequence ID" value="KXS16854.1"/>
    <property type="molecule type" value="Genomic_DNA"/>
</dbReference>
<keyword evidence="1" id="KW-0406">Ion transport</keyword>
<dbReference type="OMA" id="WINTNGL"/>
<proteinExistence type="predicted"/>
<dbReference type="GO" id="GO:0044877">
    <property type="term" value="F:protein-containing complex binding"/>
    <property type="evidence" value="ECO:0007669"/>
    <property type="project" value="TreeGrafter"/>
</dbReference>
<dbReference type="SUPFAM" id="SSF51206">
    <property type="entry name" value="cAMP-binding domain-like"/>
    <property type="match status" value="1"/>
</dbReference>
<evidence type="ECO:0000313" key="5">
    <source>
        <dbReference type="Proteomes" id="UP000070544"/>
    </source>
</evidence>
<dbReference type="InterPro" id="IPR018490">
    <property type="entry name" value="cNMP-bd_dom_sf"/>
</dbReference>
<dbReference type="SUPFAM" id="SSF81324">
    <property type="entry name" value="Voltage-gated potassium channels"/>
    <property type="match status" value="1"/>
</dbReference>
<feature type="domain" description="Cyclic nucleotide-binding" evidence="3">
    <location>
        <begin position="262"/>
        <end position="337"/>
    </location>
</feature>
<gene>
    <name evidence="4" type="ORF">M427DRAFT_286381</name>
</gene>
<evidence type="ECO:0000313" key="4">
    <source>
        <dbReference type="EMBL" id="KXS16854.1"/>
    </source>
</evidence>
<keyword evidence="5" id="KW-1185">Reference proteome</keyword>
<dbReference type="AlphaFoldDB" id="A0A139AJY3"/>
<dbReference type="OrthoDB" id="421226at2759"/>
<dbReference type="PROSITE" id="PS50042">
    <property type="entry name" value="CNMP_BINDING_3"/>
    <property type="match status" value="1"/>
</dbReference>
<dbReference type="SMART" id="SM00100">
    <property type="entry name" value="cNMP"/>
    <property type="match status" value="1"/>
</dbReference>
<sequence>MQRRGFLTLVSSIPWDAIPLIHQQAVTHDTGCRPLGGLDPFRLWALFRLLRFVPMSKLVTFCLSVKLSRFHTTVVRLTKCLLLIVLFSHLSGCAFWFISAMDEDTKSWINTNGLGYEDSQGLTFAYRYLRSLYAAHKATFFIFRDVYTVPERIYCVLESLVAVVLLGSLFASLTSIFRHYDRSEVQQDLAEEHKRRLIRLREYMHQKHLPPSIQKRILEHEQFRFVRAEGNDDADMFRELPRVLQVDVYTHFYLKLVQNLPLFKDLDLSFQQSIVLALRPLTVLPGWCIFREDDEAGEMYFIKDGAVEVLKDGVVFLTLGEGKFFGEIALVENTKRTVCFLVRLDELNMRTTNIFI</sequence>
<dbReference type="STRING" id="1344416.A0A139AJY3"/>
<keyword evidence="2" id="KW-0472">Membrane</keyword>
<dbReference type="Gene3D" id="2.60.120.10">
    <property type="entry name" value="Jelly Rolls"/>
    <property type="match status" value="1"/>
</dbReference>
<evidence type="ECO:0000256" key="1">
    <source>
        <dbReference type="ARBA" id="ARBA00023286"/>
    </source>
</evidence>
<protein>
    <submittedName>
        <fullName evidence="4">Camp-binding domain-like protein</fullName>
    </submittedName>
</protein>
<keyword evidence="1" id="KW-0813">Transport</keyword>
<keyword evidence="1" id="KW-0407">Ion channel</keyword>
<dbReference type="GO" id="GO:0005221">
    <property type="term" value="F:intracellularly cyclic nucleotide-activated monoatomic cation channel activity"/>
    <property type="evidence" value="ECO:0007669"/>
    <property type="project" value="InterPro"/>
</dbReference>
<dbReference type="Gene3D" id="1.10.287.70">
    <property type="match status" value="1"/>
</dbReference>
<evidence type="ECO:0000259" key="3">
    <source>
        <dbReference type="PROSITE" id="PS50042"/>
    </source>
</evidence>
<dbReference type="Gene3D" id="1.10.287.630">
    <property type="entry name" value="Helix hairpin bin"/>
    <property type="match status" value="1"/>
</dbReference>
<organism evidence="4 5">
    <name type="scientific">Gonapodya prolifera (strain JEL478)</name>
    <name type="common">Monoblepharis prolifera</name>
    <dbReference type="NCBI Taxonomy" id="1344416"/>
    <lineage>
        <taxon>Eukaryota</taxon>
        <taxon>Fungi</taxon>
        <taxon>Fungi incertae sedis</taxon>
        <taxon>Chytridiomycota</taxon>
        <taxon>Chytridiomycota incertae sedis</taxon>
        <taxon>Monoblepharidomycetes</taxon>
        <taxon>Monoblepharidales</taxon>
        <taxon>Gonapodyaceae</taxon>
        <taxon>Gonapodya</taxon>
    </lineage>
</organism>
<dbReference type="PANTHER" id="PTHR45638">
    <property type="entry name" value="CYCLIC NUCLEOTIDE-GATED CATION CHANNEL SUBUNIT A"/>
    <property type="match status" value="1"/>
</dbReference>
<accession>A0A139AJY3</accession>
<dbReference type="InterPro" id="IPR000595">
    <property type="entry name" value="cNMP-bd_dom"/>
</dbReference>